<dbReference type="AlphaFoldDB" id="A0A2T0SZ96"/>
<dbReference type="InterPro" id="IPR006059">
    <property type="entry name" value="SBP"/>
</dbReference>
<dbReference type="PROSITE" id="PS51257">
    <property type="entry name" value="PROKAR_LIPOPROTEIN"/>
    <property type="match status" value="1"/>
</dbReference>
<dbReference type="RefSeq" id="WP_106190036.1">
    <property type="nucleotide sequence ID" value="NZ_PVTF01000008.1"/>
</dbReference>
<dbReference type="OrthoDB" id="3226017at2"/>
<organism evidence="2 3">
    <name type="scientific">Umezawaea tangerina</name>
    <dbReference type="NCBI Taxonomy" id="84725"/>
    <lineage>
        <taxon>Bacteria</taxon>
        <taxon>Bacillati</taxon>
        <taxon>Actinomycetota</taxon>
        <taxon>Actinomycetes</taxon>
        <taxon>Pseudonocardiales</taxon>
        <taxon>Pseudonocardiaceae</taxon>
        <taxon>Umezawaea</taxon>
    </lineage>
</organism>
<feature type="signal peptide" evidence="1">
    <location>
        <begin position="1"/>
        <end position="22"/>
    </location>
</feature>
<dbReference type="EMBL" id="PVTF01000008">
    <property type="protein sequence ID" value="PRY38738.1"/>
    <property type="molecule type" value="Genomic_DNA"/>
</dbReference>
<dbReference type="PANTHER" id="PTHR43649:SF32">
    <property type="entry name" value="SUGAR BINDING SECRETED PROTEIN"/>
    <property type="match status" value="1"/>
</dbReference>
<evidence type="ECO:0000313" key="2">
    <source>
        <dbReference type="EMBL" id="PRY38738.1"/>
    </source>
</evidence>
<dbReference type="SUPFAM" id="SSF53850">
    <property type="entry name" value="Periplasmic binding protein-like II"/>
    <property type="match status" value="1"/>
</dbReference>
<comment type="caution">
    <text evidence="2">The sequence shown here is derived from an EMBL/GenBank/DDBJ whole genome shotgun (WGS) entry which is preliminary data.</text>
</comment>
<reference evidence="2 3" key="1">
    <citation type="submission" date="2018-03" db="EMBL/GenBank/DDBJ databases">
        <title>Genomic Encyclopedia of Archaeal and Bacterial Type Strains, Phase II (KMG-II): from individual species to whole genera.</title>
        <authorList>
            <person name="Goeker M."/>
        </authorList>
    </citation>
    <scope>NUCLEOTIDE SEQUENCE [LARGE SCALE GENOMIC DNA]</scope>
    <source>
        <strain evidence="2 3">DSM 44720</strain>
    </source>
</reference>
<dbReference type="Gene3D" id="3.40.190.10">
    <property type="entry name" value="Periplasmic binding protein-like II"/>
    <property type="match status" value="1"/>
</dbReference>
<sequence>MPYRSSRWAIALACTAALAASAACGSSGSSGGTTADGKIELTVATFNEFGYEDLLPEYEKAHPNVKVVARKTGKADDHHQNLFTKIAAGSGLSDIEAVEEGYLPQVLSKADKFNNLLEIGPADVKPDRWLAWKSESATKNGSFIGYGTDIGPLAMCYRKDLFEAAGLPSDPAGVKAIFATWDSYFAAGEQFKAKTGDKAWFDSAAQVFNAMVNQEKVGYYDASDKLVVDTNPDLKSDWDKVTAAVAKGQSAKLVAFSNEWNTGFKNAAFATKTCPSWMLGVVEKQAGPENAGKWAVTDAFPDGGGNWGGSFLTVPKQSKHPKEAAELAAWLTAPEQQIKAFTAKGTFPSQVQALTSPALLDQTSAYFGDTKVGALFAEQAKKVPAAQPKGPASGTIQDKVFNSALQAVEQGTSVDDAWKQAVEGAQKAAK</sequence>
<protein>
    <submittedName>
        <fullName evidence="2">Cellobiose transport system substrate-binding protein</fullName>
    </submittedName>
</protein>
<keyword evidence="3" id="KW-1185">Reference proteome</keyword>
<dbReference type="InterPro" id="IPR050490">
    <property type="entry name" value="Bact_solute-bd_prot1"/>
</dbReference>
<evidence type="ECO:0000256" key="1">
    <source>
        <dbReference type="SAM" id="SignalP"/>
    </source>
</evidence>
<evidence type="ECO:0000313" key="3">
    <source>
        <dbReference type="Proteomes" id="UP000239494"/>
    </source>
</evidence>
<dbReference type="PANTHER" id="PTHR43649">
    <property type="entry name" value="ARABINOSE-BINDING PROTEIN-RELATED"/>
    <property type="match status" value="1"/>
</dbReference>
<dbReference type="Pfam" id="PF13416">
    <property type="entry name" value="SBP_bac_8"/>
    <property type="match status" value="1"/>
</dbReference>
<gene>
    <name evidence="2" type="ORF">CLV43_108138</name>
</gene>
<proteinExistence type="predicted"/>
<dbReference type="Proteomes" id="UP000239494">
    <property type="component" value="Unassembled WGS sequence"/>
</dbReference>
<name>A0A2T0SZ96_9PSEU</name>
<feature type="chain" id="PRO_5038360242" evidence="1">
    <location>
        <begin position="23"/>
        <end position="430"/>
    </location>
</feature>
<keyword evidence="1" id="KW-0732">Signal</keyword>
<accession>A0A2T0SZ96</accession>